<reference evidence="4" key="1">
    <citation type="submission" date="2020-04" db="EMBL/GenBank/DDBJ databases">
        <authorList>
            <person name="Alioto T."/>
            <person name="Alioto T."/>
            <person name="Gomez Garrido J."/>
        </authorList>
    </citation>
    <scope>NUCLEOTIDE SEQUENCE</scope>
    <source>
        <strain evidence="4">A484AB</strain>
    </source>
</reference>
<feature type="compositionally biased region" description="Basic residues" evidence="3">
    <location>
        <begin position="203"/>
        <end position="215"/>
    </location>
</feature>
<dbReference type="AlphaFoldDB" id="A0A7D9HQL9"/>
<sequence length="259" mass="30275">MKLLVYLIVMSIGRYECNKIDAEENLPTLCHVCKHTVDEFLNELFASNSKDILKLGHVLQSEERQKKIVYEKSELRLIEALENTCKNLRNYKVHKDRHNHLRYSKDESATFQTLNELRERGVKVDLGFPDEMWDTPDAEVVRLKTQCENMVEEYEEDLSEWYYNHQANNLHDWLCRSRVLRGKQKNKDCLQDLSGAKENEKKNKVKSKRKAHSGKKVTDKTKGSNENNDISGKNNEFKNGKKNSSLKRNGDEISERGEL</sequence>
<accession>A0A7D9HQL9</accession>
<protein>
    <submittedName>
        <fullName evidence="4">Uncharacterized protein</fullName>
    </submittedName>
</protein>
<evidence type="ECO:0000313" key="5">
    <source>
        <dbReference type="Proteomes" id="UP001152795"/>
    </source>
</evidence>
<dbReference type="EMBL" id="CACRXK020001005">
    <property type="protein sequence ID" value="CAB3986364.1"/>
    <property type="molecule type" value="Genomic_DNA"/>
</dbReference>
<keyword evidence="2" id="KW-0732">Signal</keyword>
<gene>
    <name evidence="4" type="ORF">PACLA_8A026525</name>
</gene>
<feature type="compositionally biased region" description="Basic and acidic residues" evidence="3">
    <location>
        <begin position="192"/>
        <end position="202"/>
    </location>
</feature>
<dbReference type="Proteomes" id="UP001152795">
    <property type="component" value="Unassembled WGS sequence"/>
</dbReference>
<name>A0A7D9HQL9_PARCT</name>
<comment type="caution">
    <text evidence="4">The sequence shown here is derived from an EMBL/GenBank/DDBJ whole genome shotgun (WGS) entry which is preliminary data.</text>
</comment>
<organism evidence="4 5">
    <name type="scientific">Paramuricea clavata</name>
    <name type="common">Red gorgonian</name>
    <name type="synonym">Violescent sea-whip</name>
    <dbReference type="NCBI Taxonomy" id="317549"/>
    <lineage>
        <taxon>Eukaryota</taxon>
        <taxon>Metazoa</taxon>
        <taxon>Cnidaria</taxon>
        <taxon>Anthozoa</taxon>
        <taxon>Octocorallia</taxon>
        <taxon>Malacalcyonacea</taxon>
        <taxon>Plexauridae</taxon>
        <taxon>Paramuricea</taxon>
    </lineage>
</organism>
<dbReference type="OrthoDB" id="6020060at2759"/>
<dbReference type="Pfam" id="PF11938">
    <property type="entry name" value="DUF3456"/>
    <property type="match status" value="1"/>
</dbReference>
<evidence type="ECO:0000256" key="3">
    <source>
        <dbReference type="SAM" id="MobiDB-lite"/>
    </source>
</evidence>
<feature type="compositionally biased region" description="Basic and acidic residues" evidence="3">
    <location>
        <begin position="248"/>
        <end position="259"/>
    </location>
</feature>
<keyword evidence="5" id="KW-1185">Reference proteome</keyword>
<evidence type="ECO:0000313" key="4">
    <source>
        <dbReference type="EMBL" id="CAB3986364.1"/>
    </source>
</evidence>
<evidence type="ECO:0000256" key="2">
    <source>
        <dbReference type="ARBA" id="ARBA00022729"/>
    </source>
</evidence>
<proteinExistence type="inferred from homology"/>
<dbReference type="PANTHER" id="PTHR15382:SF8">
    <property type="entry name" value="CANOPY B"/>
    <property type="match status" value="1"/>
</dbReference>
<comment type="similarity">
    <text evidence="1">Belongs to the canopy family.</text>
</comment>
<evidence type="ECO:0000256" key="1">
    <source>
        <dbReference type="ARBA" id="ARBA00007285"/>
    </source>
</evidence>
<dbReference type="PANTHER" id="PTHR15382">
    <property type="entry name" value="CTG4A-RELATED"/>
    <property type="match status" value="1"/>
</dbReference>
<dbReference type="InterPro" id="IPR021852">
    <property type="entry name" value="DUF3456"/>
</dbReference>
<feature type="region of interest" description="Disordered" evidence="3">
    <location>
        <begin position="192"/>
        <end position="259"/>
    </location>
</feature>